<feature type="compositionally biased region" description="Basic and acidic residues" evidence="5">
    <location>
        <begin position="125"/>
        <end position="141"/>
    </location>
</feature>
<dbReference type="GO" id="GO:0001518">
    <property type="term" value="C:voltage-gated sodium channel complex"/>
    <property type="evidence" value="ECO:0007669"/>
    <property type="project" value="TreeGrafter"/>
</dbReference>
<reference evidence="7 8" key="1">
    <citation type="submission" date="2016-02" db="EMBL/GenBank/DDBJ databases">
        <title>Genome analysis of coral dinoflagellate symbionts highlights evolutionary adaptations to a symbiotic lifestyle.</title>
        <authorList>
            <person name="Aranda M."/>
            <person name="Li Y."/>
            <person name="Liew Y.J."/>
            <person name="Baumgarten S."/>
            <person name="Simakov O."/>
            <person name="Wilson M."/>
            <person name="Piel J."/>
            <person name="Ashoor H."/>
            <person name="Bougouffa S."/>
            <person name="Bajic V.B."/>
            <person name="Ryu T."/>
            <person name="Ravasi T."/>
            <person name="Bayer T."/>
            <person name="Micklem G."/>
            <person name="Kim H."/>
            <person name="Bhak J."/>
            <person name="Lajeunesse T.C."/>
            <person name="Voolstra C.R."/>
        </authorList>
    </citation>
    <scope>NUCLEOTIDE SEQUENCE [LARGE SCALE GENOMIC DNA]</scope>
    <source>
        <strain evidence="7 8">CCMP2467</strain>
    </source>
</reference>
<name>A0A1Q9D1Q8_SYMMI</name>
<dbReference type="SUPFAM" id="SSF81324">
    <property type="entry name" value="Voltage-gated potassium channels"/>
    <property type="match status" value="1"/>
</dbReference>
<dbReference type="InterPro" id="IPR027359">
    <property type="entry name" value="Volt_channel_dom_sf"/>
</dbReference>
<evidence type="ECO:0000256" key="1">
    <source>
        <dbReference type="ARBA" id="ARBA00004141"/>
    </source>
</evidence>
<evidence type="ECO:0000256" key="2">
    <source>
        <dbReference type="ARBA" id="ARBA00022692"/>
    </source>
</evidence>
<dbReference type="GO" id="GO:0005248">
    <property type="term" value="F:voltage-gated sodium channel activity"/>
    <property type="evidence" value="ECO:0007669"/>
    <property type="project" value="TreeGrafter"/>
</dbReference>
<evidence type="ECO:0000313" key="8">
    <source>
        <dbReference type="Proteomes" id="UP000186817"/>
    </source>
</evidence>
<keyword evidence="3" id="KW-1133">Transmembrane helix</keyword>
<protein>
    <recommendedName>
        <fullName evidence="6">Ion transport domain-containing protein</fullName>
    </recommendedName>
</protein>
<feature type="compositionally biased region" description="Polar residues" evidence="5">
    <location>
        <begin position="80"/>
        <end position="94"/>
    </location>
</feature>
<dbReference type="PANTHER" id="PTHR10037:SF62">
    <property type="entry name" value="SODIUM CHANNEL PROTEIN 60E"/>
    <property type="match status" value="1"/>
</dbReference>
<proteinExistence type="predicted"/>
<accession>A0A1Q9D1Q8</accession>
<feature type="compositionally biased region" description="Basic residues" evidence="5">
    <location>
        <begin position="142"/>
        <end position="152"/>
    </location>
</feature>
<keyword evidence="2" id="KW-0812">Transmembrane</keyword>
<keyword evidence="4" id="KW-0472">Membrane</keyword>
<feature type="domain" description="Ion transport" evidence="6">
    <location>
        <begin position="186"/>
        <end position="327"/>
    </location>
</feature>
<comment type="caution">
    <text evidence="7">The sequence shown here is derived from an EMBL/GenBank/DDBJ whole genome shotgun (WGS) entry which is preliminary data.</text>
</comment>
<dbReference type="Pfam" id="PF00520">
    <property type="entry name" value="Ion_trans"/>
    <property type="match status" value="1"/>
</dbReference>
<keyword evidence="8" id="KW-1185">Reference proteome</keyword>
<dbReference type="Proteomes" id="UP000186817">
    <property type="component" value="Unassembled WGS sequence"/>
</dbReference>
<dbReference type="EMBL" id="LSRX01000778">
    <property type="protein sequence ID" value="OLP89085.1"/>
    <property type="molecule type" value="Genomic_DNA"/>
</dbReference>
<evidence type="ECO:0000259" key="6">
    <source>
        <dbReference type="Pfam" id="PF00520"/>
    </source>
</evidence>
<feature type="region of interest" description="Disordered" evidence="5">
    <location>
        <begin position="80"/>
        <end position="99"/>
    </location>
</feature>
<dbReference type="AlphaFoldDB" id="A0A1Q9D1Q8"/>
<feature type="region of interest" description="Disordered" evidence="5">
    <location>
        <begin position="116"/>
        <end position="153"/>
    </location>
</feature>
<evidence type="ECO:0000256" key="4">
    <source>
        <dbReference type="ARBA" id="ARBA00023136"/>
    </source>
</evidence>
<dbReference type="InterPro" id="IPR043203">
    <property type="entry name" value="VGCC_Ca_Na"/>
</dbReference>
<dbReference type="PANTHER" id="PTHR10037">
    <property type="entry name" value="VOLTAGE-GATED CATION CHANNEL CALCIUM AND SODIUM"/>
    <property type="match status" value="1"/>
</dbReference>
<comment type="subcellular location">
    <subcellularLocation>
        <location evidence="1">Membrane</location>
        <topology evidence="1">Multi-pass membrane protein</topology>
    </subcellularLocation>
</comment>
<gene>
    <name evidence="7" type="ORF">AK812_SmicGene29502</name>
</gene>
<evidence type="ECO:0000313" key="7">
    <source>
        <dbReference type="EMBL" id="OLP89085.1"/>
    </source>
</evidence>
<evidence type="ECO:0000256" key="5">
    <source>
        <dbReference type="SAM" id="MobiDB-lite"/>
    </source>
</evidence>
<dbReference type="OrthoDB" id="191686at2759"/>
<dbReference type="InterPro" id="IPR005821">
    <property type="entry name" value="Ion_trans_dom"/>
</dbReference>
<dbReference type="Gene3D" id="1.20.120.350">
    <property type="entry name" value="Voltage-gated potassium channels. Chain C"/>
    <property type="match status" value="1"/>
</dbReference>
<organism evidence="7 8">
    <name type="scientific">Symbiodinium microadriaticum</name>
    <name type="common">Dinoflagellate</name>
    <name type="synonym">Zooxanthella microadriatica</name>
    <dbReference type="NCBI Taxonomy" id="2951"/>
    <lineage>
        <taxon>Eukaryota</taxon>
        <taxon>Sar</taxon>
        <taxon>Alveolata</taxon>
        <taxon>Dinophyceae</taxon>
        <taxon>Suessiales</taxon>
        <taxon>Symbiodiniaceae</taxon>
        <taxon>Symbiodinium</taxon>
    </lineage>
</organism>
<evidence type="ECO:0000256" key="3">
    <source>
        <dbReference type="ARBA" id="ARBA00022989"/>
    </source>
</evidence>
<sequence>MASWKHLALLAFSVKRPAQNTPKKLLLQLASRDCRLPDHRRELQISLGPSPTMQPNISTEDTPIHLSDLEAFSALPRAQSAVSKSHSEGSNITDGSVASDASDVAMSEISAAWSAENSTTGVGVDESRDTKRTKDTKDSSGSRKKKKKKHRTTNCQNETVAIILRESSQGKLKRSSVDICVESVARYLDHVAGALVLLNSVLLMLQLEMEGRHIAHSLGLHAERQNFDGILPTFQVMDSVFVFIFLAELLIRIVLERWKFVKDIANWLDFILVAGGLVDMTLTLAPSAAPGDQDMVTLRFVSALKAFRAIRMVRSFRFSPGLRMLVKDGEIFRLQRNCLDGLA</sequence>